<evidence type="ECO:0000256" key="1">
    <source>
        <dbReference type="SAM" id="Phobius"/>
    </source>
</evidence>
<organism evidence="2 3">
    <name type="scientific">Stentor coeruleus</name>
    <dbReference type="NCBI Taxonomy" id="5963"/>
    <lineage>
        <taxon>Eukaryota</taxon>
        <taxon>Sar</taxon>
        <taxon>Alveolata</taxon>
        <taxon>Ciliophora</taxon>
        <taxon>Postciliodesmatophora</taxon>
        <taxon>Heterotrichea</taxon>
        <taxon>Heterotrichida</taxon>
        <taxon>Stentoridae</taxon>
        <taxon>Stentor</taxon>
    </lineage>
</organism>
<evidence type="ECO:0000313" key="2">
    <source>
        <dbReference type="EMBL" id="OMJ84095.1"/>
    </source>
</evidence>
<comment type="caution">
    <text evidence="2">The sequence shown here is derived from an EMBL/GenBank/DDBJ whole genome shotgun (WGS) entry which is preliminary data.</text>
</comment>
<protein>
    <submittedName>
        <fullName evidence="2">Uncharacterized protein</fullName>
    </submittedName>
</protein>
<proteinExistence type="predicted"/>
<keyword evidence="3" id="KW-1185">Reference proteome</keyword>
<accession>A0A1R2C585</accession>
<feature type="transmembrane region" description="Helical" evidence="1">
    <location>
        <begin position="39"/>
        <end position="58"/>
    </location>
</feature>
<dbReference type="AlphaFoldDB" id="A0A1R2C585"/>
<gene>
    <name evidence="2" type="ORF">SteCoe_14847</name>
</gene>
<keyword evidence="1" id="KW-0472">Membrane</keyword>
<dbReference type="EMBL" id="MPUH01000280">
    <property type="protein sequence ID" value="OMJ84095.1"/>
    <property type="molecule type" value="Genomic_DNA"/>
</dbReference>
<keyword evidence="1" id="KW-0812">Transmembrane</keyword>
<sequence>MASKVDVFLGLCYKSLVSSVDYGEKIILNVYSSIRAYPPYNLCFFYIFLLLVLWRIYIKFFSNDSVKIVSPQTTSGDIIKAIEQNIKELKGSFTVTKPKVPQVNYNAMSMPRKIDSLYDRVKDIQELHSKFQAEVIDSHIKIFQIINNESDKDYLKLPEPELVEPDSALPPLENNEEFD</sequence>
<reference evidence="2 3" key="1">
    <citation type="submission" date="2016-11" db="EMBL/GenBank/DDBJ databases">
        <title>The macronuclear genome of Stentor coeruleus: a giant cell with tiny introns.</title>
        <authorList>
            <person name="Slabodnick M."/>
            <person name="Ruby J.G."/>
            <person name="Reiff S.B."/>
            <person name="Swart E.C."/>
            <person name="Gosai S."/>
            <person name="Prabakaran S."/>
            <person name="Witkowska E."/>
            <person name="Larue G.E."/>
            <person name="Fisher S."/>
            <person name="Freeman R.M."/>
            <person name="Gunawardena J."/>
            <person name="Chu W."/>
            <person name="Stover N.A."/>
            <person name="Gregory B.D."/>
            <person name="Nowacki M."/>
            <person name="Derisi J."/>
            <person name="Roy S.W."/>
            <person name="Marshall W.F."/>
            <person name="Sood P."/>
        </authorList>
    </citation>
    <scope>NUCLEOTIDE SEQUENCE [LARGE SCALE GENOMIC DNA]</scope>
    <source>
        <strain evidence="2">WM001</strain>
    </source>
</reference>
<dbReference type="Proteomes" id="UP000187209">
    <property type="component" value="Unassembled WGS sequence"/>
</dbReference>
<name>A0A1R2C585_9CILI</name>
<keyword evidence="1" id="KW-1133">Transmembrane helix</keyword>
<evidence type="ECO:0000313" key="3">
    <source>
        <dbReference type="Proteomes" id="UP000187209"/>
    </source>
</evidence>